<reference evidence="5 6" key="1">
    <citation type="submission" date="2016-10" db="EMBL/GenBank/DDBJ databases">
        <authorList>
            <person name="de Groot N.N."/>
        </authorList>
    </citation>
    <scope>NUCLEOTIDE SEQUENCE [LARGE SCALE GENOMIC DNA]</scope>
    <source>
        <strain evidence="5 6">CGMCC 1.9157</strain>
    </source>
</reference>
<dbReference type="Gene3D" id="1.10.10.10">
    <property type="entry name" value="Winged helix-like DNA-binding domain superfamily/Winged helix DNA-binding domain"/>
    <property type="match status" value="1"/>
</dbReference>
<evidence type="ECO:0000259" key="4">
    <source>
        <dbReference type="PROSITE" id="PS50949"/>
    </source>
</evidence>
<dbReference type="CDD" id="cd07377">
    <property type="entry name" value="WHTH_GntR"/>
    <property type="match status" value="1"/>
</dbReference>
<dbReference type="InterPro" id="IPR028978">
    <property type="entry name" value="Chorismate_lyase_/UTRA_dom_sf"/>
</dbReference>
<dbReference type="InterPro" id="IPR050679">
    <property type="entry name" value="Bact_HTH_transcr_reg"/>
</dbReference>
<protein>
    <submittedName>
        <fullName evidence="5">GntR family transcriptional regulator, phosphonate transport system regulatory protein</fullName>
    </submittedName>
</protein>
<dbReference type="Pfam" id="PF07702">
    <property type="entry name" value="UTRA"/>
    <property type="match status" value="1"/>
</dbReference>
<dbReference type="InterPro" id="IPR011663">
    <property type="entry name" value="UTRA"/>
</dbReference>
<dbReference type="SMART" id="SM00866">
    <property type="entry name" value="UTRA"/>
    <property type="match status" value="1"/>
</dbReference>
<evidence type="ECO:0000256" key="2">
    <source>
        <dbReference type="ARBA" id="ARBA00023125"/>
    </source>
</evidence>
<dbReference type="SUPFAM" id="SSF46785">
    <property type="entry name" value="Winged helix' DNA-binding domain"/>
    <property type="match status" value="1"/>
</dbReference>
<dbReference type="PANTHER" id="PTHR44846:SF1">
    <property type="entry name" value="MANNOSYL-D-GLYCERATE TRANSPORT_METABOLISM SYSTEM REPRESSOR MNGR-RELATED"/>
    <property type="match status" value="1"/>
</dbReference>
<dbReference type="GO" id="GO:0003677">
    <property type="term" value="F:DNA binding"/>
    <property type="evidence" value="ECO:0007669"/>
    <property type="project" value="UniProtKB-KW"/>
</dbReference>
<evidence type="ECO:0000256" key="3">
    <source>
        <dbReference type="ARBA" id="ARBA00023163"/>
    </source>
</evidence>
<gene>
    <name evidence="5" type="ORF">SAMN04488056_101390</name>
</gene>
<evidence type="ECO:0000313" key="5">
    <source>
        <dbReference type="EMBL" id="SFN58712.1"/>
    </source>
</evidence>
<keyword evidence="3" id="KW-0804">Transcription</keyword>
<evidence type="ECO:0000256" key="1">
    <source>
        <dbReference type="ARBA" id="ARBA00023015"/>
    </source>
</evidence>
<dbReference type="Pfam" id="PF00392">
    <property type="entry name" value="GntR"/>
    <property type="match status" value="1"/>
</dbReference>
<name>A0A1I5A8B9_9HYPH</name>
<dbReference type="InterPro" id="IPR000524">
    <property type="entry name" value="Tscrpt_reg_HTH_GntR"/>
</dbReference>
<dbReference type="PRINTS" id="PR00035">
    <property type="entry name" value="HTHGNTR"/>
</dbReference>
<dbReference type="OrthoDB" id="9800645at2"/>
<dbReference type="AlphaFoldDB" id="A0A1I5A8B9"/>
<dbReference type="STRING" id="655353.SAMN04488056_101390"/>
<dbReference type="GO" id="GO:0003700">
    <property type="term" value="F:DNA-binding transcription factor activity"/>
    <property type="evidence" value="ECO:0007669"/>
    <property type="project" value="InterPro"/>
</dbReference>
<dbReference type="EMBL" id="FOVR01000001">
    <property type="protein sequence ID" value="SFN58712.1"/>
    <property type="molecule type" value="Genomic_DNA"/>
</dbReference>
<sequence>MASDIIRSGIGRRTGIALWRQIADAIRAGITSGLGDKHGKLPPEMELAELFGVNRHTVRSAISALVSEGILRAEQGRGTFIIQPDRLTYPISKRTRFSASLAEQGQRGESRMMSHDVMPAPEEVAQALQLDVGAPVLQVRSVGVGDDTPVSRATAWFEHARFPDMADNLLRFNSVTRAFAACGLDDYVRISTRIEAYHATLDDVEILRLSPGSIVLVTFAINADLEGRPVQYSKTRFAADRVSLQVEHAPLS</sequence>
<evidence type="ECO:0000313" key="6">
    <source>
        <dbReference type="Proteomes" id="UP000199236"/>
    </source>
</evidence>
<dbReference type="GO" id="GO:0045892">
    <property type="term" value="P:negative regulation of DNA-templated transcription"/>
    <property type="evidence" value="ECO:0007669"/>
    <property type="project" value="TreeGrafter"/>
</dbReference>
<dbReference type="InterPro" id="IPR036390">
    <property type="entry name" value="WH_DNA-bd_sf"/>
</dbReference>
<feature type="domain" description="HTH gntR-type" evidence="4">
    <location>
        <begin position="16"/>
        <end position="84"/>
    </location>
</feature>
<dbReference type="RefSeq" id="WP_090068933.1">
    <property type="nucleotide sequence ID" value="NZ_FOVR01000001.1"/>
</dbReference>
<keyword evidence="6" id="KW-1185">Reference proteome</keyword>
<accession>A0A1I5A8B9</accession>
<dbReference type="SUPFAM" id="SSF64288">
    <property type="entry name" value="Chorismate lyase-like"/>
    <property type="match status" value="1"/>
</dbReference>
<dbReference type="InterPro" id="IPR012702">
    <property type="entry name" value="CP_lyase_PhnF"/>
</dbReference>
<dbReference type="NCBIfam" id="TIGR02325">
    <property type="entry name" value="C_P_lyase_phnF"/>
    <property type="match status" value="1"/>
</dbReference>
<dbReference type="PROSITE" id="PS50949">
    <property type="entry name" value="HTH_GNTR"/>
    <property type="match status" value="1"/>
</dbReference>
<keyword evidence="1" id="KW-0805">Transcription regulation</keyword>
<proteinExistence type="predicted"/>
<dbReference type="InterPro" id="IPR036388">
    <property type="entry name" value="WH-like_DNA-bd_sf"/>
</dbReference>
<keyword evidence="2" id="KW-0238">DNA-binding</keyword>
<dbReference type="PANTHER" id="PTHR44846">
    <property type="entry name" value="MANNOSYL-D-GLYCERATE TRANSPORT/METABOLISM SYSTEM REPRESSOR MNGR-RELATED"/>
    <property type="match status" value="1"/>
</dbReference>
<dbReference type="SMART" id="SM00345">
    <property type="entry name" value="HTH_GNTR"/>
    <property type="match status" value="1"/>
</dbReference>
<dbReference type="Proteomes" id="UP000199236">
    <property type="component" value="Unassembled WGS sequence"/>
</dbReference>
<organism evidence="5 6">
    <name type="scientific">Cohaesibacter marisflavi</name>
    <dbReference type="NCBI Taxonomy" id="655353"/>
    <lineage>
        <taxon>Bacteria</taxon>
        <taxon>Pseudomonadati</taxon>
        <taxon>Pseudomonadota</taxon>
        <taxon>Alphaproteobacteria</taxon>
        <taxon>Hyphomicrobiales</taxon>
        <taxon>Cohaesibacteraceae</taxon>
    </lineage>
</organism>
<dbReference type="Gene3D" id="3.40.1410.10">
    <property type="entry name" value="Chorismate lyase-like"/>
    <property type="match status" value="1"/>
</dbReference>